<dbReference type="OrthoDB" id="7760980at2759"/>
<sequence length="220" mass="25112">MLDLVSNAEGCKRHLKGQFEREERILKLAELCRKFETEREKVLPFYTNADMNVDEIDFENEDLREEVRDVLKQQASNCASGCDETTYLDTFFKKFNKIQLDTLAIEAEQKRLETERHQLRDILKQFVDGVTVSPEVLTKPNPLLIVNGRVNLNQMGARQAAGAGLLGKPVVQEAQCRVDSYCRTQDEMRMRKWAEYADSNLNSITVAGNPQGAVALRKDI</sequence>
<evidence type="ECO:0000256" key="4">
    <source>
        <dbReference type="ARBA" id="ARBA00023273"/>
    </source>
</evidence>
<evidence type="ECO:0000313" key="5">
    <source>
        <dbReference type="EMBL" id="KAF4677583.1"/>
    </source>
</evidence>
<keyword evidence="3" id="KW-0969">Cilium</keyword>
<evidence type="ECO:0000256" key="3">
    <source>
        <dbReference type="ARBA" id="ARBA00023069"/>
    </source>
</evidence>
<dbReference type="GO" id="GO:0070286">
    <property type="term" value="P:axonemal dynein complex assembly"/>
    <property type="evidence" value="ECO:0007669"/>
    <property type="project" value="InterPro"/>
</dbReference>
<keyword evidence="2" id="KW-0282">Flagellum</keyword>
<name>A0A7J6N130_PERCH</name>
<gene>
    <name evidence="5" type="primary">CCDC65_2</name>
    <name evidence="5" type="ORF">FOL47_000538</name>
</gene>
<comment type="caution">
    <text evidence="5">The sequence shown here is derived from an EMBL/GenBank/DDBJ whole genome shotgun (WGS) entry which is preliminary data.</text>
</comment>
<dbReference type="PANTHER" id="PTHR21625:SF0">
    <property type="entry name" value="DYNEIN REGULATORY COMPLEX SUBUNIT 2"/>
    <property type="match status" value="1"/>
</dbReference>
<dbReference type="GO" id="GO:0005858">
    <property type="term" value="C:axonemal dynein complex"/>
    <property type="evidence" value="ECO:0007669"/>
    <property type="project" value="InterPro"/>
</dbReference>
<keyword evidence="6" id="KW-1185">Reference proteome</keyword>
<dbReference type="Proteomes" id="UP000591131">
    <property type="component" value="Unassembled WGS sequence"/>
</dbReference>
<dbReference type="PANTHER" id="PTHR21625">
    <property type="entry name" value="NYD-SP28 PROTEIN"/>
    <property type="match status" value="1"/>
</dbReference>
<proteinExistence type="predicted"/>
<evidence type="ECO:0000256" key="2">
    <source>
        <dbReference type="ARBA" id="ARBA00022846"/>
    </source>
</evidence>
<dbReference type="EMBL" id="JAAPAO010000011">
    <property type="protein sequence ID" value="KAF4677583.1"/>
    <property type="molecule type" value="Genomic_DNA"/>
</dbReference>
<evidence type="ECO:0000313" key="6">
    <source>
        <dbReference type="Proteomes" id="UP000591131"/>
    </source>
</evidence>
<reference evidence="5 6" key="1">
    <citation type="submission" date="2020-04" db="EMBL/GenBank/DDBJ databases">
        <title>Perkinsus chesapeaki whole genome sequence.</title>
        <authorList>
            <person name="Bogema D.R."/>
        </authorList>
    </citation>
    <scope>NUCLEOTIDE SEQUENCE [LARGE SCALE GENOMIC DNA]</scope>
    <source>
        <strain evidence="5">ATCC PRA-425</strain>
    </source>
</reference>
<accession>A0A7J6N130</accession>
<dbReference type="GO" id="GO:0060285">
    <property type="term" value="P:cilium-dependent cell motility"/>
    <property type="evidence" value="ECO:0007669"/>
    <property type="project" value="TreeGrafter"/>
</dbReference>
<dbReference type="InterPro" id="IPR039750">
    <property type="entry name" value="DRC1/DRC2"/>
</dbReference>
<keyword evidence="4" id="KW-0966">Cell projection</keyword>
<organism evidence="5 6">
    <name type="scientific">Perkinsus chesapeaki</name>
    <name type="common">Clam parasite</name>
    <name type="synonym">Perkinsus andrewsi</name>
    <dbReference type="NCBI Taxonomy" id="330153"/>
    <lineage>
        <taxon>Eukaryota</taxon>
        <taxon>Sar</taxon>
        <taxon>Alveolata</taxon>
        <taxon>Perkinsozoa</taxon>
        <taxon>Perkinsea</taxon>
        <taxon>Perkinsida</taxon>
        <taxon>Perkinsidae</taxon>
        <taxon>Perkinsus</taxon>
    </lineage>
</organism>
<evidence type="ECO:0000256" key="1">
    <source>
        <dbReference type="ARBA" id="ARBA00004611"/>
    </source>
</evidence>
<dbReference type="AlphaFoldDB" id="A0A7J6N130"/>
<dbReference type="GO" id="GO:0003352">
    <property type="term" value="P:regulation of cilium movement"/>
    <property type="evidence" value="ECO:0007669"/>
    <property type="project" value="TreeGrafter"/>
</dbReference>
<comment type="subcellular location">
    <subcellularLocation>
        <location evidence="1">Cytoplasm</location>
        <location evidence="1">Cytoskeleton</location>
        <location evidence="1">Flagellum axoneme</location>
    </subcellularLocation>
</comment>
<protein>
    <submittedName>
        <fullName evidence="5">Coiled-coil domain containing 65</fullName>
    </submittedName>
</protein>